<dbReference type="SUPFAM" id="SSF46785">
    <property type="entry name" value="Winged helix' DNA-binding domain"/>
    <property type="match status" value="1"/>
</dbReference>
<proteinExistence type="predicted"/>
<keyword evidence="2" id="KW-0238">DNA-binding</keyword>
<dbReference type="Gene3D" id="3.40.1410.10">
    <property type="entry name" value="Chorismate lyase-like"/>
    <property type="match status" value="1"/>
</dbReference>
<evidence type="ECO:0000259" key="4">
    <source>
        <dbReference type="PROSITE" id="PS50949"/>
    </source>
</evidence>
<keyword evidence="3" id="KW-0804">Transcription</keyword>
<dbReference type="CDD" id="cd07377">
    <property type="entry name" value="WHTH_GntR"/>
    <property type="match status" value="1"/>
</dbReference>
<keyword evidence="1" id="KW-0805">Transcription regulation</keyword>
<dbReference type="AlphaFoldDB" id="A0A7W8QN40"/>
<dbReference type="GO" id="GO:0045892">
    <property type="term" value="P:negative regulation of DNA-templated transcription"/>
    <property type="evidence" value="ECO:0007669"/>
    <property type="project" value="TreeGrafter"/>
</dbReference>
<dbReference type="SMART" id="SM00866">
    <property type="entry name" value="UTRA"/>
    <property type="match status" value="1"/>
</dbReference>
<dbReference type="RefSeq" id="WP_184392350.1">
    <property type="nucleotide sequence ID" value="NZ_BAAAJD010000073.1"/>
</dbReference>
<dbReference type="InterPro" id="IPR036388">
    <property type="entry name" value="WH-like_DNA-bd_sf"/>
</dbReference>
<dbReference type="EMBL" id="JACHDB010000001">
    <property type="protein sequence ID" value="MBB5432840.1"/>
    <property type="molecule type" value="Genomic_DNA"/>
</dbReference>
<dbReference type="SUPFAM" id="SSF64288">
    <property type="entry name" value="Chorismate lyase-like"/>
    <property type="match status" value="1"/>
</dbReference>
<dbReference type="Gene3D" id="1.10.10.10">
    <property type="entry name" value="Winged helix-like DNA-binding domain superfamily/Winged helix DNA-binding domain"/>
    <property type="match status" value="1"/>
</dbReference>
<reference evidence="5 6" key="1">
    <citation type="submission" date="2020-08" db="EMBL/GenBank/DDBJ databases">
        <title>Sequencing the genomes of 1000 actinobacteria strains.</title>
        <authorList>
            <person name="Klenk H.-P."/>
        </authorList>
    </citation>
    <scope>NUCLEOTIDE SEQUENCE [LARGE SCALE GENOMIC DNA]</scope>
    <source>
        <strain evidence="5 6">DSM 44551</strain>
    </source>
</reference>
<feature type="domain" description="HTH gntR-type" evidence="4">
    <location>
        <begin position="9"/>
        <end position="77"/>
    </location>
</feature>
<dbReference type="SMART" id="SM00345">
    <property type="entry name" value="HTH_GNTR"/>
    <property type="match status" value="1"/>
</dbReference>
<dbReference type="PANTHER" id="PTHR44846:SF1">
    <property type="entry name" value="MANNOSYL-D-GLYCERATE TRANSPORT_METABOLISM SYSTEM REPRESSOR MNGR-RELATED"/>
    <property type="match status" value="1"/>
</dbReference>
<dbReference type="InterPro" id="IPR000524">
    <property type="entry name" value="Tscrpt_reg_HTH_GntR"/>
</dbReference>
<evidence type="ECO:0000313" key="6">
    <source>
        <dbReference type="Proteomes" id="UP000572635"/>
    </source>
</evidence>
<dbReference type="Pfam" id="PF07702">
    <property type="entry name" value="UTRA"/>
    <property type="match status" value="1"/>
</dbReference>
<name>A0A7W8QN40_9ACTN</name>
<dbReference type="InterPro" id="IPR028978">
    <property type="entry name" value="Chorismate_lyase_/UTRA_dom_sf"/>
</dbReference>
<dbReference type="PRINTS" id="PR00035">
    <property type="entry name" value="HTHGNTR"/>
</dbReference>
<dbReference type="GO" id="GO:0003700">
    <property type="term" value="F:DNA-binding transcription factor activity"/>
    <property type="evidence" value="ECO:0007669"/>
    <property type="project" value="InterPro"/>
</dbReference>
<evidence type="ECO:0000256" key="1">
    <source>
        <dbReference type="ARBA" id="ARBA00023015"/>
    </source>
</evidence>
<organism evidence="5 6">
    <name type="scientific">Nocardiopsis composta</name>
    <dbReference type="NCBI Taxonomy" id="157465"/>
    <lineage>
        <taxon>Bacteria</taxon>
        <taxon>Bacillati</taxon>
        <taxon>Actinomycetota</taxon>
        <taxon>Actinomycetes</taxon>
        <taxon>Streptosporangiales</taxon>
        <taxon>Nocardiopsidaceae</taxon>
        <taxon>Nocardiopsis</taxon>
    </lineage>
</organism>
<keyword evidence="6" id="KW-1185">Reference proteome</keyword>
<accession>A0A7W8QN40</accession>
<dbReference type="GO" id="GO:0003677">
    <property type="term" value="F:DNA binding"/>
    <property type="evidence" value="ECO:0007669"/>
    <property type="project" value="UniProtKB-KW"/>
</dbReference>
<comment type="caution">
    <text evidence="5">The sequence shown here is derived from an EMBL/GenBank/DDBJ whole genome shotgun (WGS) entry which is preliminary data.</text>
</comment>
<dbReference type="InterPro" id="IPR011663">
    <property type="entry name" value="UTRA"/>
</dbReference>
<evidence type="ECO:0000256" key="2">
    <source>
        <dbReference type="ARBA" id="ARBA00023125"/>
    </source>
</evidence>
<dbReference type="InterPro" id="IPR050679">
    <property type="entry name" value="Bact_HTH_transcr_reg"/>
</dbReference>
<dbReference type="Pfam" id="PF00392">
    <property type="entry name" value="GntR"/>
    <property type="match status" value="1"/>
</dbReference>
<dbReference type="Proteomes" id="UP000572635">
    <property type="component" value="Unassembled WGS sequence"/>
</dbReference>
<sequence>MEIDPASPAPKYAQLRELLLDWIVEAGLGVDDPIPSERELGRKYGLSRMTVRQTIDIMVSEGKLYRVPGKGTFVCRPKIEMPLALASFTEDMRARGFVPGSRDLSRRSAPASPHTARMLDVPPGTPVHHIERLRTADGEPMAVERTMLPLSLLPGLERISLTGRSLYEVLEEEFGILLDSGEQTIEAGLCDPADAKLLGLTPGSPILSMQRRSFSNGACVEVALSGYRADRYQLHSRLDPRRPGTA</sequence>
<protein>
    <submittedName>
        <fullName evidence="5">GntR family transcriptional regulator</fullName>
    </submittedName>
</protein>
<dbReference type="PROSITE" id="PS50949">
    <property type="entry name" value="HTH_GNTR"/>
    <property type="match status" value="1"/>
</dbReference>
<dbReference type="PANTHER" id="PTHR44846">
    <property type="entry name" value="MANNOSYL-D-GLYCERATE TRANSPORT/METABOLISM SYSTEM REPRESSOR MNGR-RELATED"/>
    <property type="match status" value="1"/>
</dbReference>
<evidence type="ECO:0000256" key="3">
    <source>
        <dbReference type="ARBA" id="ARBA00023163"/>
    </source>
</evidence>
<dbReference type="InterPro" id="IPR036390">
    <property type="entry name" value="WH_DNA-bd_sf"/>
</dbReference>
<evidence type="ECO:0000313" key="5">
    <source>
        <dbReference type="EMBL" id="MBB5432840.1"/>
    </source>
</evidence>
<gene>
    <name evidence="5" type="ORF">HDA36_002924</name>
</gene>